<evidence type="ECO:0000313" key="3">
    <source>
        <dbReference type="Proteomes" id="UP000288293"/>
    </source>
</evidence>
<name>A0A432WBD3_9GAMM</name>
<dbReference type="GO" id="GO:0003934">
    <property type="term" value="F:GTP cyclohydrolase I activity"/>
    <property type="evidence" value="ECO:0007669"/>
    <property type="project" value="InterPro"/>
</dbReference>
<keyword evidence="3" id="KW-1185">Reference proteome</keyword>
<dbReference type="RefSeq" id="WP_126803712.1">
    <property type="nucleotide sequence ID" value="NZ_PIPL01000001.1"/>
</dbReference>
<evidence type="ECO:0000256" key="1">
    <source>
        <dbReference type="ARBA" id="ARBA00022801"/>
    </source>
</evidence>
<comment type="caution">
    <text evidence="2">The sequence shown here is derived from an EMBL/GenBank/DDBJ whole genome shotgun (WGS) entry which is preliminary data.</text>
</comment>
<dbReference type="PANTHER" id="PTHR36445:SF1">
    <property type="entry name" value="GTP CYCLOHYDROLASE MPTA"/>
    <property type="match status" value="1"/>
</dbReference>
<protein>
    <submittedName>
        <fullName evidence="2">GTP cyclohydrolase I FolE2</fullName>
    </submittedName>
</protein>
<dbReference type="Gene3D" id="3.10.270.10">
    <property type="entry name" value="Urate Oxidase"/>
    <property type="match status" value="1"/>
</dbReference>
<keyword evidence="1 2" id="KW-0378">Hydrolase</keyword>
<dbReference type="AlphaFoldDB" id="A0A432WBD3"/>
<accession>A0A432WBD3</accession>
<evidence type="ECO:0000313" key="2">
    <source>
        <dbReference type="EMBL" id="RUO26898.1"/>
    </source>
</evidence>
<proteinExistence type="predicted"/>
<gene>
    <name evidence="2" type="ORF">CWE09_09465</name>
</gene>
<dbReference type="NCBIfam" id="NF010200">
    <property type="entry name" value="PRK13674.1-1"/>
    <property type="match status" value="1"/>
</dbReference>
<organism evidence="2 3">
    <name type="scientific">Aliidiomarina minuta</name>
    <dbReference type="NCBI Taxonomy" id="880057"/>
    <lineage>
        <taxon>Bacteria</taxon>
        <taxon>Pseudomonadati</taxon>
        <taxon>Pseudomonadota</taxon>
        <taxon>Gammaproteobacteria</taxon>
        <taxon>Alteromonadales</taxon>
        <taxon>Idiomarinaceae</taxon>
        <taxon>Aliidiomarina</taxon>
    </lineage>
</organism>
<sequence length="300" mass="33801">MSYRSPMSDITSTKLGQSESALKWVGMEKIALPVLLPVDNQNQALTHCYVDTFVGLEKKSAKGIHMSRLYRLLNELFSHHLLTNKLIRQYLTQSIIDQNGISKSSRVAFSFELALQKKALVSEFSGYQFYPCKIDVQFKQQKFFTSVHLTIPYSSTCPCSAGLAREGLTEQLDAVFEHESINKAQLLDWINNPENAVPTPHSQRSFAEIELCFEGVQIPDLSALVNQFEQVIGTPLQTAVKRVDEKQFAENNGANLLFCEDAARRIKASIEGIEGLVSYNLKVRHLESLHAHDAVVIDYY</sequence>
<dbReference type="OrthoDB" id="239637at2"/>
<dbReference type="EMBL" id="PIPL01000001">
    <property type="protein sequence ID" value="RUO26898.1"/>
    <property type="molecule type" value="Genomic_DNA"/>
</dbReference>
<dbReference type="InterPro" id="IPR003801">
    <property type="entry name" value="GTP_cyclohydrolase_FolE2/MptA"/>
</dbReference>
<dbReference type="Pfam" id="PF02649">
    <property type="entry name" value="GCHY-1"/>
    <property type="match status" value="1"/>
</dbReference>
<reference evidence="2 3" key="1">
    <citation type="journal article" date="2011" name="Front. Microbiol.">
        <title>Genomic signatures of strain selection and enhancement in Bacillus atrophaeus var. globigii, a historical biowarfare simulant.</title>
        <authorList>
            <person name="Gibbons H.S."/>
            <person name="Broomall S.M."/>
            <person name="McNew L.A."/>
            <person name="Daligault H."/>
            <person name="Chapman C."/>
            <person name="Bruce D."/>
            <person name="Karavis M."/>
            <person name="Krepps M."/>
            <person name="McGregor P.A."/>
            <person name="Hong C."/>
            <person name="Park K.H."/>
            <person name="Akmal A."/>
            <person name="Feldman A."/>
            <person name="Lin J.S."/>
            <person name="Chang W.E."/>
            <person name="Higgs B.W."/>
            <person name="Demirev P."/>
            <person name="Lindquist J."/>
            <person name="Liem A."/>
            <person name="Fochler E."/>
            <person name="Read T.D."/>
            <person name="Tapia R."/>
            <person name="Johnson S."/>
            <person name="Bishop-Lilly K.A."/>
            <person name="Detter C."/>
            <person name="Han C."/>
            <person name="Sozhamannan S."/>
            <person name="Rosenzweig C.N."/>
            <person name="Skowronski E.W."/>
        </authorList>
    </citation>
    <scope>NUCLEOTIDE SEQUENCE [LARGE SCALE GENOMIC DNA]</scope>
    <source>
        <strain evidence="2 3">MLST1</strain>
    </source>
</reference>
<dbReference type="Proteomes" id="UP000288293">
    <property type="component" value="Unassembled WGS sequence"/>
</dbReference>
<dbReference type="PANTHER" id="PTHR36445">
    <property type="entry name" value="GTP CYCLOHYDROLASE MPTA"/>
    <property type="match status" value="1"/>
</dbReference>